<gene>
    <name evidence="1" type="ORF">MSTE_04208</name>
</gene>
<dbReference type="PRINTS" id="PR00368">
    <property type="entry name" value="FADPNR"/>
</dbReference>
<dbReference type="KEGG" id="mste:MSTE_04208"/>
<dbReference type="OrthoDB" id="5168853at2"/>
<keyword evidence="1" id="KW-0560">Oxidoreductase</keyword>
<dbReference type="Proteomes" id="UP000217954">
    <property type="component" value="Chromosome"/>
</dbReference>
<evidence type="ECO:0000313" key="1">
    <source>
        <dbReference type="EMBL" id="BAX99502.1"/>
    </source>
</evidence>
<dbReference type="RefSeq" id="WP_096504036.1">
    <property type="nucleotide sequence ID" value="NZ_AP018165.1"/>
</dbReference>
<organism evidence="1 2">
    <name type="scientific">[Mycobacterium] stephanolepidis</name>
    <dbReference type="NCBI Taxonomy" id="1520670"/>
    <lineage>
        <taxon>Bacteria</taxon>
        <taxon>Bacillati</taxon>
        <taxon>Actinomycetota</taxon>
        <taxon>Actinomycetes</taxon>
        <taxon>Mycobacteriales</taxon>
        <taxon>Mycobacteriaceae</taxon>
        <taxon>Mycobacteroides</taxon>
    </lineage>
</organism>
<proteinExistence type="predicted"/>
<dbReference type="Pfam" id="PF13738">
    <property type="entry name" value="Pyr_redox_3"/>
    <property type="match status" value="1"/>
</dbReference>
<sequence>MTTSVPDHHVVVIGAGIGGLCAGVRLQQAGIEDFVILDRAADLGGTWRDNVYPGIAVDIPSVIYQFPFLRNPKWSRVFAPGAEVQAYHRQVAERFNLRPHFRFGIDVRNEEWDEENHWWRLNLAGGSVITARFVISAIGPFFDPKQPGIKGLENFSGTRVTPVQWLPEHDVSGKRVAVIGTGATGVQLCGAIADETESLVVFQRTPVYCIPKPDFRIPAIAQWALRIPGLFSVIEWGALLGGSLGLWFLIHTPGAVMRPLMRGFDAAGRALYGAYLRAVVKDRQVARDLLPSFGPLGNRPTLNSAFPRVFNKPHCSLITTSIAEVVPEGVKTSDGTVYEVDFLITATGFDLFSEPASYKRGRVTGAGGRDLGDFFNSRGMQAYESVSITGFPNRWIIVGPYSWTGNGGWHGLADTAVTHIVRAISLAGERGASRMEVRQEALDRFHQLMLRNGRNLKYYFTELNRGVRSYWKNADDDVPLLRPTTTLQARRAAKKFPADDYRYAQQNQSVDSTAVLNDSQVVV</sequence>
<protein>
    <submittedName>
        <fullName evidence="1">Putative monooxygenase</fullName>
    </submittedName>
</protein>
<dbReference type="EMBL" id="AP018165">
    <property type="protein sequence ID" value="BAX99502.1"/>
    <property type="molecule type" value="Genomic_DNA"/>
</dbReference>
<reference evidence="2" key="1">
    <citation type="journal article" date="2017" name="Genome Announc.">
        <title>Complete Genome Sequence of Mycobacterium stephanolepidis.</title>
        <authorList>
            <person name="Fukano H."/>
            <person name="Yoshida M."/>
            <person name="Katayama Y."/>
            <person name="Omatsu T."/>
            <person name="Mizutani T."/>
            <person name="Kurata O."/>
            <person name="Wada S."/>
            <person name="Hoshino Y."/>
        </authorList>
    </citation>
    <scope>NUCLEOTIDE SEQUENCE [LARGE SCALE GENOMIC DNA]</scope>
    <source>
        <strain evidence="2">NJB0901</strain>
    </source>
</reference>
<dbReference type="InterPro" id="IPR051209">
    <property type="entry name" value="FAD-bind_Monooxygenase_sf"/>
</dbReference>
<dbReference type="PANTHER" id="PTHR42877">
    <property type="entry name" value="L-ORNITHINE N(5)-MONOOXYGENASE-RELATED"/>
    <property type="match status" value="1"/>
</dbReference>
<accession>A0A1Z4F2W6</accession>
<dbReference type="GO" id="GO:0004497">
    <property type="term" value="F:monooxygenase activity"/>
    <property type="evidence" value="ECO:0007669"/>
    <property type="project" value="UniProtKB-KW"/>
</dbReference>
<dbReference type="SUPFAM" id="SSF51905">
    <property type="entry name" value="FAD/NAD(P)-binding domain"/>
    <property type="match status" value="2"/>
</dbReference>
<evidence type="ECO:0000313" key="2">
    <source>
        <dbReference type="Proteomes" id="UP000217954"/>
    </source>
</evidence>
<keyword evidence="1" id="KW-0503">Monooxygenase</keyword>
<reference evidence="1 2" key="2">
    <citation type="journal article" date="2017" name="Int. J. Syst. Evol. Microbiol.">
        <title>Mycobacterium stephanolepidis sp. nov., a rapidly growing species related to Mycobacterium chelonae, isolated from marine teleost fish, Stephanolepis cirrhifer.</title>
        <authorList>
            <person name="Fukano H."/>
            <person name="Wada S."/>
            <person name="Kurata O."/>
            <person name="Katayama K."/>
            <person name="Fujiwara N."/>
            <person name="Hoshino Y."/>
        </authorList>
    </citation>
    <scope>NUCLEOTIDE SEQUENCE [LARGE SCALE GENOMIC DNA]</scope>
    <source>
        <strain evidence="1 2">NJB0901</strain>
    </source>
</reference>
<name>A0A1Z4F2W6_9MYCO</name>
<dbReference type="PANTHER" id="PTHR42877:SF4">
    <property type="entry name" value="FAD_NAD(P)-BINDING DOMAIN-CONTAINING PROTEIN-RELATED"/>
    <property type="match status" value="1"/>
</dbReference>
<dbReference type="AlphaFoldDB" id="A0A1Z4F2W6"/>
<keyword evidence="2" id="KW-1185">Reference proteome</keyword>
<dbReference type="PRINTS" id="PR00411">
    <property type="entry name" value="PNDRDTASEI"/>
</dbReference>
<dbReference type="Gene3D" id="3.50.50.60">
    <property type="entry name" value="FAD/NAD(P)-binding domain"/>
    <property type="match status" value="2"/>
</dbReference>
<dbReference type="InterPro" id="IPR036188">
    <property type="entry name" value="FAD/NAD-bd_sf"/>
</dbReference>